<dbReference type="SUPFAM" id="SSF52540">
    <property type="entry name" value="P-loop containing nucleoside triphosphate hydrolases"/>
    <property type="match status" value="1"/>
</dbReference>
<evidence type="ECO:0000256" key="1">
    <source>
        <dbReference type="ARBA" id="ARBA00022741"/>
    </source>
</evidence>
<dbReference type="Gene3D" id="3.40.50.300">
    <property type="entry name" value="P-loop containing nucleotide triphosphate hydrolases"/>
    <property type="match status" value="1"/>
</dbReference>
<dbReference type="GO" id="GO:0032956">
    <property type="term" value="P:regulation of actin cytoskeleton organization"/>
    <property type="evidence" value="ECO:0000318"/>
    <property type="project" value="GO_Central"/>
</dbReference>
<reference evidence="4 5" key="1">
    <citation type="journal article" date="2011" name="Science">
        <title>The ecoresponsive genome of Daphnia pulex.</title>
        <authorList>
            <person name="Colbourne J.K."/>
            <person name="Pfrender M.E."/>
            <person name="Gilbert D."/>
            <person name="Thomas W.K."/>
            <person name="Tucker A."/>
            <person name="Oakley T.H."/>
            <person name="Tokishita S."/>
            <person name="Aerts A."/>
            <person name="Arnold G.J."/>
            <person name="Basu M.K."/>
            <person name="Bauer D.J."/>
            <person name="Caceres C.E."/>
            <person name="Carmel L."/>
            <person name="Casola C."/>
            <person name="Choi J.H."/>
            <person name="Detter J.C."/>
            <person name="Dong Q."/>
            <person name="Dusheyko S."/>
            <person name="Eads B.D."/>
            <person name="Frohlich T."/>
            <person name="Geiler-Samerotte K.A."/>
            <person name="Gerlach D."/>
            <person name="Hatcher P."/>
            <person name="Jogdeo S."/>
            <person name="Krijgsveld J."/>
            <person name="Kriventseva E.V."/>
            <person name="Kultz D."/>
            <person name="Laforsch C."/>
            <person name="Lindquist E."/>
            <person name="Lopez J."/>
            <person name="Manak J.R."/>
            <person name="Muller J."/>
            <person name="Pangilinan J."/>
            <person name="Patwardhan R.P."/>
            <person name="Pitluck S."/>
            <person name="Pritham E.J."/>
            <person name="Rechtsteiner A."/>
            <person name="Rho M."/>
            <person name="Rogozin I.B."/>
            <person name="Sakarya O."/>
            <person name="Salamov A."/>
            <person name="Schaack S."/>
            <person name="Shapiro H."/>
            <person name="Shiga Y."/>
            <person name="Skalitzky C."/>
            <person name="Smith Z."/>
            <person name="Souvorov A."/>
            <person name="Sung W."/>
            <person name="Tang Z."/>
            <person name="Tsuchiya D."/>
            <person name="Tu H."/>
            <person name="Vos H."/>
            <person name="Wang M."/>
            <person name="Wolf Y.I."/>
            <person name="Yamagata H."/>
            <person name="Yamada T."/>
            <person name="Ye Y."/>
            <person name="Shaw J.R."/>
            <person name="Andrews J."/>
            <person name="Crease T.J."/>
            <person name="Tang H."/>
            <person name="Lucas S.M."/>
            <person name="Robertson H.M."/>
            <person name="Bork P."/>
            <person name="Koonin E.V."/>
            <person name="Zdobnov E.M."/>
            <person name="Grigoriev I.V."/>
            <person name="Lynch M."/>
            <person name="Boore J.L."/>
        </authorList>
    </citation>
    <scope>NUCLEOTIDE SEQUENCE [LARGE SCALE GENOMIC DNA]</scope>
</reference>
<dbReference type="GO" id="GO:0003006">
    <property type="term" value="P:developmental process involved in reproduction"/>
    <property type="evidence" value="ECO:0007669"/>
    <property type="project" value="UniProtKB-ARBA"/>
</dbReference>
<proteinExistence type="predicted"/>
<dbReference type="GO" id="GO:0016477">
    <property type="term" value="P:cell migration"/>
    <property type="evidence" value="ECO:0000318"/>
    <property type="project" value="GO_Central"/>
</dbReference>
<organism evidence="4 5">
    <name type="scientific">Daphnia pulex</name>
    <name type="common">Water flea</name>
    <dbReference type="NCBI Taxonomy" id="6669"/>
    <lineage>
        <taxon>Eukaryota</taxon>
        <taxon>Metazoa</taxon>
        <taxon>Ecdysozoa</taxon>
        <taxon>Arthropoda</taxon>
        <taxon>Crustacea</taxon>
        <taxon>Branchiopoda</taxon>
        <taxon>Diplostraca</taxon>
        <taxon>Cladocera</taxon>
        <taxon>Anomopoda</taxon>
        <taxon>Daphniidae</taxon>
        <taxon>Daphnia</taxon>
    </lineage>
</organism>
<dbReference type="GO" id="GO:0005829">
    <property type="term" value="C:cytosol"/>
    <property type="evidence" value="ECO:0000318"/>
    <property type="project" value="GO_Central"/>
</dbReference>
<dbReference type="STRING" id="6669.E9GUI3"/>
<dbReference type="GO" id="GO:0005525">
    <property type="term" value="F:GTP binding"/>
    <property type="evidence" value="ECO:0000318"/>
    <property type="project" value="GO_Central"/>
</dbReference>
<dbReference type="GO" id="GO:0005886">
    <property type="term" value="C:plasma membrane"/>
    <property type="evidence" value="ECO:0000318"/>
    <property type="project" value="GO_Central"/>
</dbReference>
<evidence type="ECO:0000313" key="3">
    <source>
        <dbReference type="EMBL" id="EFX62275.1"/>
    </source>
</evidence>
<evidence type="ECO:0000313" key="5">
    <source>
        <dbReference type="Proteomes" id="UP000000305"/>
    </source>
</evidence>
<dbReference type="GO" id="GO:0001667">
    <property type="term" value="P:ameboidal-type cell migration"/>
    <property type="evidence" value="ECO:0007669"/>
    <property type="project" value="UniProtKB-ARBA"/>
</dbReference>
<dbReference type="GO" id="GO:0003924">
    <property type="term" value="F:GTPase activity"/>
    <property type="evidence" value="ECO:0000318"/>
    <property type="project" value="GO_Central"/>
</dbReference>
<dbReference type="InterPro" id="IPR001806">
    <property type="entry name" value="Small_GTPase"/>
</dbReference>
<dbReference type="GO" id="GO:0007165">
    <property type="term" value="P:signal transduction"/>
    <property type="evidence" value="ECO:0000318"/>
    <property type="project" value="GO_Central"/>
</dbReference>
<dbReference type="KEGG" id="dpx:DAPPUDRAFT_322075"/>
<dbReference type="GO" id="GO:0022412">
    <property type="term" value="P:cellular process involved in reproduction in multicellular organism"/>
    <property type="evidence" value="ECO:0007669"/>
    <property type="project" value="UniProtKB-ARBA"/>
</dbReference>
<dbReference type="GO" id="GO:0035006">
    <property type="term" value="P:melanization defense response"/>
    <property type="evidence" value="ECO:0007669"/>
    <property type="project" value="UniProtKB-ARBA"/>
</dbReference>
<evidence type="ECO:0000256" key="2">
    <source>
        <dbReference type="ARBA" id="ARBA00023134"/>
    </source>
</evidence>
<keyword evidence="1" id="KW-0547">Nucleotide-binding</keyword>
<protein>
    <submittedName>
        <fullName evidence="4">Uncharacterized protein</fullName>
    </submittedName>
</protein>
<dbReference type="Proteomes" id="UP000000305">
    <property type="component" value="Unassembled WGS sequence"/>
</dbReference>
<dbReference type="GO" id="GO:0019901">
    <property type="term" value="F:protein kinase binding"/>
    <property type="evidence" value="ECO:0000318"/>
    <property type="project" value="GO_Central"/>
</dbReference>
<dbReference type="Pfam" id="PF00071">
    <property type="entry name" value="Ras"/>
    <property type="match status" value="1"/>
</dbReference>
<evidence type="ECO:0000313" key="4">
    <source>
        <dbReference type="EMBL" id="EFX76837.1"/>
    </source>
</evidence>
<dbReference type="GO" id="GO:0007015">
    <property type="term" value="P:actin filament organization"/>
    <property type="evidence" value="ECO:0000318"/>
    <property type="project" value="GO_Central"/>
</dbReference>
<accession>E9GUI3</accession>
<dbReference type="KEGG" id="dpx:DAPPUDRAFT_337179"/>
<dbReference type="GO" id="GO:0007264">
    <property type="term" value="P:small GTPase-mediated signal transduction"/>
    <property type="evidence" value="ECO:0007669"/>
    <property type="project" value="InterPro"/>
</dbReference>
<dbReference type="OrthoDB" id="8830751at2759"/>
<dbReference type="EMBL" id="GL732566">
    <property type="protein sequence ID" value="EFX76837.1"/>
    <property type="molecule type" value="Genomic_DNA"/>
</dbReference>
<keyword evidence="2" id="KW-0342">GTP-binding</keyword>
<dbReference type="AlphaFoldDB" id="E9GUI3"/>
<dbReference type="HOGENOM" id="CLU_2608430_0_0_1"/>
<dbReference type="InterPro" id="IPR003578">
    <property type="entry name" value="Small_GTPase_Rho"/>
</dbReference>
<dbReference type="PANTHER" id="PTHR24072">
    <property type="entry name" value="RHO FAMILY GTPASE"/>
    <property type="match status" value="1"/>
</dbReference>
<dbReference type="GO" id="GO:0035099">
    <property type="term" value="P:hemocyte migration"/>
    <property type="evidence" value="ECO:0007669"/>
    <property type="project" value="UniProtKB-ARBA"/>
</dbReference>
<sequence>MWDPSAKDARFENISAIWKLEVNRRCPNTPIVLVGNKKDLRNDAVTITELEEGKCRWKQNRLKLSGPRLAQLRTWNVLL</sequence>
<dbReference type="EMBL" id="GL733711">
    <property type="protein sequence ID" value="EFX62275.1"/>
    <property type="molecule type" value="Genomic_DNA"/>
</dbReference>
<name>E9GUI3_DAPPU</name>
<keyword evidence="5" id="KW-1185">Reference proteome</keyword>
<gene>
    <name evidence="4" type="ORF">DAPPUDRAFT_322075</name>
    <name evidence="3" type="ORF">DAPPUDRAFT_337179</name>
</gene>
<dbReference type="InterPro" id="IPR027417">
    <property type="entry name" value="P-loop_NTPase"/>
</dbReference>